<dbReference type="FunFam" id="3.40.309.10:FF:000004">
    <property type="entry name" value="Succinate-semialdehyde dehydrogenase I"/>
    <property type="match status" value="1"/>
</dbReference>
<dbReference type="GO" id="GO:0004777">
    <property type="term" value="F:succinate-semialdehyde dehydrogenase (NAD+) activity"/>
    <property type="evidence" value="ECO:0007669"/>
    <property type="project" value="TreeGrafter"/>
</dbReference>
<protein>
    <recommendedName>
        <fullName evidence="4">Aldehyde dehydrogenase domain-containing protein</fullName>
    </recommendedName>
</protein>
<comment type="similarity">
    <text evidence="2">Belongs to the aldehyde dehydrogenase family.</text>
</comment>
<proteinExistence type="inferred from homology"/>
<dbReference type="Pfam" id="PF00171">
    <property type="entry name" value="Aldedh"/>
    <property type="match status" value="1"/>
</dbReference>
<evidence type="ECO:0000259" key="4">
    <source>
        <dbReference type="Pfam" id="PF00171"/>
    </source>
</evidence>
<dbReference type="InterPro" id="IPR016162">
    <property type="entry name" value="Ald_DH_N"/>
</dbReference>
<comment type="caution">
    <text evidence="5">The sequence shown here is derived from an EMBL/GenBank/DDBJ whole genome shotgun (WGS) entry which is preliminary data.</text>
</comment>
<dbReference type="Gene3D" id="3.40.605.10">
    <property type="entry name" value="Aldehyde Dehydrogenase, Chain A, domain 1"/>
    <property type="match status" value="1"/>
</dbReference>
<keyword evidence="6" id="KW-1185">Reference proteome</keyword>
<evidence type="ECO:0000313" key="5">
    <source>
        <dbReference type="EMBL" id="RSH81052.1"/>
    </source>
</evidence>
<keyword evidence="3" id="KW-0560">Oxidoreductase</keyword>
<dbReference type="InterPro" id="IPR015590">
    <property type="entry name" value="Aldehyde_DH_dom"/>
</dbReference>
<dbReference type="PANTHER" id="PTHR43353:SF10">
    <property type="entry name" value="SUCCINATE-SEMIALDEHYDE DEHYDROGENASE (NADP+)"/>
    <property type="match status" value="1"/>
</dbReference>
<gene>
    <name evidence="5" type="ORF">EHS24_008486</name>
</gene>
<evidence type="ECO:0000256" key="2">
    <source>
        <dbReference type="ARBA" id="ARBA00009986"/>
    </source>
</evidence>
<dbReference type="InterPro" id="IPR050740">
    <property type="entry name" value="Aldehyde_DH_Superfamily"/>
</dbReference>
<dbReference type="InterPro" id="IPR016161">
    <property type="entry name" value="Ald_DH/histidinol_DH"/>
</dbReference>
<dbReference type="STRING" id="105984.A0A427XQC3"/>
<name>A0A427XQC3_9TREE</name>
<dbReference type="PROSITE" id="PS00070">
    <property type="entry name" value="ALDEHYDE_DEHYDR_CYS"/>
    <property type="match status" value="1"/>
</dbReference>
<dbReference type="Gene3D" id="3.40.309.10">
    <property type="entry name" value="Aldehyde Dehydrogenase, Chain A, domain 2"/>
    <property type="match status" value="1"/>
</dbReference>
<accession>A0A427XQC3</accession>
<sequence length="494" mass="53048">MVHANFKLNDPSLLISTGWINDKQVKAVSGRKPFEVQDPATGEVWATVENMDELDTDAAIAAATEAFPSWSQVSARQRARMILEIDRLVRENRDDFAKLIVMETGKALVEALGEVDYATTYSWLIAGEAERIHGDTLKANDNPNVRFFTQRVPVGPVGLLCPWNFPLVIALRKLVSALAAGCTVVIKPSPETPCTTLALAILCQRAGVPPGVVNVVTASNHTTPAVGKKMCEDKRLKKISFTGSTAVGKLLMSQAASTLKKLTLELGGNGAWIVFDDADLDKAADALIANKLRHAGQVCVCANRVFIQAGIYDAFAKKMEERMAKLKFGHGLDEGVTNGAVTTERGAARAITIIDDAVKQGATLVTGGKRFGTGFLVEPTLLVNTPRTATVYTEEMFAPIVSLYKFDNEAEVIGLANDTDMGLTNYVWTENISRAWRCYEKLESGTVALNTANASTAEAPFGGIKQSGMGKEGGLGYGVEEFTVVKLAALTLSS</sequence>
<dbReference type="EMBL" id="RSCE01000007">
    <property type="protein sequence ID" value="RSH81052.1"/>
    <property type="molecule type" value="Genomic_DNA"/>
</dbReference>
<dbReference type="AlphaFoldDB" id="A0A427XQC3"/>
<dbReference type="GeneID" id="39593029"/>
<dbReference type="Proteomes" id="UP000279236">
    <property type="component" value="Unassembled WGS sequence"/>
</dbReference>
<dbReference type="RefSeq" id="XP_028475771.1">
    <property type="nucleotide sequence ID" value="XM_028623797.1"/>
</dbReference>
<feature type="domain" description="Aldehyde dehydrogenase" evidence="4">
    <location>
        <begin position="31"/>
        <end position="486"/>
    </location>
</feature>
<comment type="pathway">
    <text evidence="1">Amino-acid degradation; 4-aminobutanoate degradation.</text>
</comment>
<dbReference type="InterPro" id="IPR016163">
    <property type="entry name" value="Ald_DH_C"/>
</dbReference>
<dbReference type="OrthoDB" id="310895at2759"/>
<organism evidence="5 6">
    <name type="scientific">Apiotrichum porosum</name>
    <dbReference type="NCBI Taxonomy" id="105984"/>
    <lineage>
        <taxon>Eukaryota</taxon>
        <taxon>Fungi</taxon>
        <taxon>Dikarya</taxon>
        <taxon>Basidiomycota</taxon>
        <taxon>Agaricomycotina</taxon>
        <taxon>Tremellomycetes</taxon>
        <taxon>Trichosporonales</taxon>
        <taxon>Trichosporonaceae</taxon>
        <taxon>Apiotrichum</taxon>
    </lineage>
</organism>
<evidence type="ECO:0000313" key="6">
    <source>
        <dbReference type="Proteomes" id="UP000279236"/>
    </source>
</evidence>
<dbReference type="PANTHER" id="PTHR43353">
    <property type="entry name" value="SUCCINATE-SEMIALDEHYDE DEHYDROGENASE, MITOCHONDRIAL"/>
    <property type="match status" value="1"/>
</dbReference>
<dbReference type="GO" id="GO:0009450">
    <property type="term" value="P:gamma-aminobutyric acid catabolic process"/>
    <property type="evidence" value="ECO:0007669"/>
    <property type="project" value="TreeGrafter"/>
</dbReference>
<dbReference type="InterPro" id="IPR016160">
    <property type="entry name" value="Ald_DH_CS_CYS"/>
</dbReference>
<dbReference type="CDD" id="cd07103">
    <property type="entry name" value="ALDH_F5_SSADH_GabD"/>
    <property type="match status" value="1"/>
</dbReference>
<dbReference type="GO" id="GO:0005737">
    <property type="term" value="C:cytoplasm"/>
    <property type="evidence" value="ECO:0007669"/>
    <property type="project" value="TreeGrafter"/>
</dbReference>
<dbReference type="SUPFAM" id="SSF53720">
    <property type="entry name" value="ALDH-like"/>
    <property type="match status" value="1"/>
</dbReference>
<dbReference type="FunFam" id="3.40.605.10:FF:000007">
    <property type="entry name" value="NAD/NADP-dependent betaine aldehyde dehydrogenase"/>
    <property type="match status" value="1"/>
</dbReference>
<evidence type="ECO:0000256" key="1">
    <source>
        <dbReference type="ARBA" id="ARBA00005176"/>
    </source>
</evidence>
<evidence type="ECO:0000256" key="3">
    <source>
        <dbReference type="ARBA" id="ARBA00023002"/>
    </source>
</evidence>
<reference evidence="5 6" key="1">
    <citation type="submission" date="2018-11" db="EMBL/GenBank/DDBJ databases">
        <title>Genome sequence of Apiotrichum porosum DSM 27194.</title>
        <authorList>
            <person name="Aliyu H."/>
            <person name="Gorte O."/>
            <person name="Ochsenreither K."/>
        </authorList>
    </citation>
    <scope>NUCLEOTIDE SEQUENCE [LARGE SCALE GENOMIC DNA]</scope>
    <source>
        <strain evidence="5 6">DSM 27194</strain>
    </source>
</reference>